<evidence type="ECO:0000256" key="2">
    <source>
        <dbReference type="ARBA" id="ARBA00022692"/>
    </source>
</evidence>
<feature type="domain" description="Smr" evidence="7">
    <location>
        <begin position="304"/>
        <end position="378"/>
    </location>
</feature>
<evidence type="ECO:0000256" key="6">
    <source>
        <dbReference type="ARBA" id="ARBA00023180"/>
    </source>
</evidence>
<dbReference type="Proteomes" id="UP000078348">
    <property type="component" value="Unassembled WGS sequence"/>
</dbReference>
<dbReference type="GO" id="GO:0042285">
    <property type="term" value="F:xylosyltransferase activity"/>
    <property type="evidence" value="ECO:0007669"/>
    <property type="project" value="TreeGrafter"/>
</dbReference>
<dbReference type="SUPFAM" id="SSF160443">
    <property type="entry name" value="SMR domain-like"/>
    <property type="match status" value="1"/>
</dbReference>
<name>A0A196SDH5_BLAHN</name>
<dbReference type="AlphaFoldDB" id="A0A196SDH5"/>
<keyword evidence="4" id="KW-1133">Transmembrane helix</keyword>
<keyword evidence="8" id="KW-0808">Transferase</keyword>
<keyword evidence="2" id="KW-0812">Transmembrane</keyword>
<evidence type="ECO:0000313" key="8">
    <source>
        <dbReference type="EMBL" id="OAO14059.1"/>
    </source>
</evidence>
<dbReference type="PANTHER" id="PTHR12270:SF52">
    <property type="entry name" value="GLYCOSYLTRANSFERASE-LIKE PROTEIN GNT13-RELATED"/>
    <property type="match status" value="1"/>
</dbReference>
<dbReference type="InterPro" id="IPR051292">
    <property type="entry name" value="Xyl/GlcA_transferase"/>
</dbReference>
<dbReference type="GO" id="GO:0035269">
    <property type="term" value="P:protein O-linked glycosylation via mannose"/>
    <property type="evidence" value="ECO:0007669"/>
    <property type="project" value="TreeGrafter"/>
</dbReference>
<dbReference type="GO" id="GO:0015020">
    <property type="term" value="F:glucuronosyltransferase activity"/>
    <property type="evidence" value="ECO:0007669"/>
    <property type="project" value="TreeGrafter"/>
</dbReference>
<gene>
    <name evidence="8" type="ORF">AV274_4237</name>
</gene>
<evidence type="ECO:0000256" key="1">
    <source>
        <dbReference type="ARBA" id="ARBA00004606"/>
    </source>
</evidence>
<organism evidence="8 9">
    <name type="scientific">Blastocystis sp. subtype 1 (strain ATCC 50177 / NandII)</name>
    <dbReference type="NCBI Taxonomy" id="478820"/>
    <lineage>
        <taxon>Eukaryota</taxon>
        <taxon>Sar</taxon>
        <taxon>Stramenopiles</taxon>
        <taxon>Bigyra</taxon>
        <taxon>Opalozoa</taxon>
        <taxon>Opalinata</taxon>
        <taxon>Blastocystidae</taxon>
        <taxon>Blastocystis</taxon>
    </lineage>
</organism>
<accession>A0A196SDH5</accession>
<evidence type="ECO:0000256" key="4">
    <source>
        <dbReference type="ARBA" id="ARBA00022989"/>
    </source>
</evidence>
<evidence type="ECO:0000313" key="9">
    <source>
        <dbReference type="Proteomes" id="UP000078348"/>
    </source>
</evidence>
<dbReference type="Pfam" id="PF13896">
    <property type="entry name" value="Glyco_transf_49"/>
    <property type="match status" value="1"/>
</dbReference>
<evidence type="ECO:0000256" key="3">
    <source>
        <dbReference type="ARBA" id="ARBA00022968"/>
    </source>
</evidence>
<dbReference type="PANTHER" id="PTHR12270">
    <property type="entry name" value="GLYCOSYLTRANSFERASE-RELATED"/>
    <property type="match status" value="1"/>
</dbReference>
<keyword evidence="5" id="KW-0472">Membrane</keyword>
<dbReference type="EMBL" id="LXWW01000289">
    <property type="protein sequence ID" value="OAO14059.1"/>
    <property type="molecule type" value="Genomic_DNA"/>
</dbReference>
<keyword evidence="9" id="KW-1185">Reference proteome</keyword>
<dbReference type="OrthoDB" id="6479716at2759"/>
<keyword evidence="3" id="KW-0735">Signal-anchor</keyword>
<proteinExistence type="predicted"/>
<comment type="caution">
    <text evidence="8">The sequence shown here is derived from an EMBL/GenBank/DDBJ whole genome shotgun (WGS) entry which is preliminary data.</text>
</comment>
<dbReference type="PROSITE" id="PS50828">
    <property type="entry name" value="SMR"/>
    <property type="match status" value="1"/>
</dbReference>
<keyword evidence="6" id="KW-0325">Glycoprotein</keyword>
<sequence>MQADSASFEEKLNALSDAFDYPKEGLRDILINCNLDYCYACEMCKEFGIASRTQGSTRKKKKGEEIQHATSSSPYDDPNITNLCEFFPQYSKECLASVYWDTEKSLEKTVNRIVGRDGKYDQESNAVEVEYLKHAYSFLPSEKVTAAFILAKSDYLQCVSYLEEEYRNEIKAHWNEYMRFKQQYGGYKHSWVNRQFREKTGRCVSSPVNEEAKYNPVHNTSVNYLKVLSERRQASDCLTNARILNMKRSEEARGYGKFLTSTKKALSNEYEKYRAINRESGAQIFEAHNGENTVEALVKKGLPIDFHGLQVAEVAQYLERIISYARSLPNKVRITIVTGSGNHSRNFVSPIRQFVLNQLKSEGITNVFEGGCISFSVTVIHQRGFPQSHTLRMVSFVSSLDSEERLFDALPTRPLNATDGSDFTIVAVLTQNRLFFFDYLLRLWPGRFVFVLFYYGYEEETIRRFFSHRLFPHRMLVVFYSDSTPPNAYSHFPVNKMRNLGIANVQTSHFIVTDMDLWPSRNVYSELQSIPPFVLKDDRAAIILPVFFYASSVLNHTDSFEASILRGYRMYPGSKAALERCVEAKTCCLQKPALYTHMFVNPSWFRLPRNESVMKVGCIPNYEQEPYYVLRKTNATPRFDERFMDYGYNKMQHMRHLLYEGYRFFILSNCYAVDMPHRESRFKARYWSRSNDTRQLYMEFLYDRKWLRGRKQKERFCARNEHLSPFFYQSVVQ</sequence>
<dbReference type="Gene3D" id="3.30.1370.110">
    <property type="match status" value="1"/>
</dbReference>
<protein>
    <submittedName>
        <fullName evidence="8">Glycosyltransferase-like protein LARGE1</fullName>
    </submittedName>
</protein>
<evidence type="ECO:0000256" key="5">
    <source>
        <dbReference type="ARBA" id="ARBA00023136"/>
    </source>
</evidence>
<dbReference type="GO" id="GO:0016020">
    <property type="term" value="C:membrane"/>
    <property type="evidence" value="ECO:0007669"/>
    <property type="project" value="UniProtKB-SubCell"/>
</dbReference>
<comment type="subcellular location">
    <subcellularLocation>
        <location evidence="1">Membrane</location>
        <topology evidence="1">Single-pass type II membrane protein</topology>
    </subcellularLocation>
</comment>
<evidence type="ECO:0000259" key="7">
    <source>
        <dbReference type="PROSITE" id="PS50828"/>
    </source>
</evidence>
<dbReference type="InterPro" id="IPR002625">
    <property type="entry name" value="Smr_dom"/>
</dbReference>
<reference evidence="8 9" key="1">
    <citation type="submission" date="2016-05" db="EMBL/GenBank/DDBJ databases">
        <title>Nuclear genome of Blastocystis sp. subtype 1 NandII.</title>
        <authorList>
            <person name="Gentekaki E."/>
            <person name="Curtis B."/>
            <person name="Stairs C."/>
            <person name="Eme L."/>
            <person name="Herman E."/>
            <person name="Klimes V."/>
            <person name="Arias M.C."/>
            <person name="Elias M."/>
            <person name="Hilliou F."/>
            <person name="Klute M."/>
            <person name="Malik S.-B."/>
            <person name="Pightling A."/>
            <person name="Rachubinski R."/>
            <person name="Salas D."/>
            <person name="Schlacht A."/>
            <person name="Suga H."/>
            <person name="Archibald J."/>
            <person name="Ball S.G."/>
            <person name="Clark G."/>
            <person name="Dacks J."/>
            <person name="Van Der Giezen M."/>
            <person name="Tsaousis A."/>
            <person name="Roger A."/>
        </authorList>
    </citation>
    <scope>NUCLEOTIDE SEQUENCE [LARGE SCALE GENOMIC DNA]</scope>
    <source>
        <strain evidence="9">ATCC 50177 / NandII</strain>
    </source>
</reference>
<dbReference type="InterPro" id="IPR036063">
    <property type="entry name" value="Smr_dom_sf"/>
</dbReference>